<sequence>MNKLTGIICITTDISMHKIYKEGSSKEGCLRRHTTSHLAIERGITVEFKPFHFGGINSSHWLKNRGQQERKNRDHFHTLKRSNIEGGTKSGIKSVKVPMAFMKSCTESSGEKITSHVRTNLKTIGMNVLSDMMDIVGLNTTRFLARMLIDTGSDALPAPIDSGKHTGGMHNRRGGGHDGERAQQHVEVASEDVLRLWGQGRRAHARGRAPERRARLRRSMGSAVSQPASQPVEHPRAPSTHGSTTSIPAAAVSVNQARTASVGRIKVTVQTAPPYIAENKFNRKHIMNTSRATHLHGDDDGISVINTKRHRLIIYQSELMMRAVLLVDSGYLWSGFNGSE</sequence>
<dbReference type="AlphaFoldDB" id="A0A9P5Z4M3"/>
<evidence type="ECO:0000313" key="3">
    <source>
        <dbReference type="Proteomes" id="UP000807469"/>
    </source>
</evidence>
<keyword evidence="3" id="KW-1185">Reference proteome</keyword>
<reference evidence="2" key="1">
    <citation type="submission" date="2020-11" db="EMBL/GenBank/DDBJ databases">
        <authorList>
            <consortium name="DOE Joint Genome Institute"/>
            <person name="Ahrendt S."/>
            <person name="Riley R."/>
            <person name="Andreopoulos W."/>
            <person name="Labutti K."/>
            <person name="Pangilinan J."/>
            <person name="Ruiz-Duenas F.J."/>
            <person name="Barrasa J.M."/>
            <person name="Sanchez-Garcia M."/>
            <person name="Camarero S."/>
            <person name="Miyauchi S."/>
            <person name="Serrano A."/>
            <person name="Linde D."/>
            <person name="Babiker R."/>
            <person name="Drula E."/>
            <person name="Ayuso-Fernandez I."/>
            <person name="Pacheco R."/>
            <person name="Padilla G."/>
            <person name="Ferreira P."/>
            <person name="Barriuso J."/>
            <person name="Kellner H."/>
            <person name="Castanera R."/>
            <person name="Alfaro M."/>
            <person name="Ramirez L."/>
            <person name="Pisabarro A.G."/>
            <person name="Kuo A."/>
            <person name="Tritt A."/>
            <person name="Lipzen A."/>
            <person name="He G."/>
            <person name="Yan M."/>
            <person name="Ng V."/>
            <person name="Cullen D."/>
            <person name="Martin F."/>
            <person name="Rosso M.-N."/>
            <person name="Henrissat B."/>
            <person name="Hibbett D."/>
            <person name="Martinez A.T."/>
            <person name="Grigoriev I.V."/>
        </authorList>
    </citation>
    <scope>NUCLEOTIDE SEQUENCE</scope>
    <source>
        <strain evidence="2">CIRM-BRFM 674</strain>
    </source>
</reference>
<name>A0A9P5Z4M3_9AGAR</name>
<gene>
    <name evidence="2" type="ORF">BDN70DRAFT_893716</name>
</gene>
<feature type="region of interest" description="Disordered" evidence="1">
    <location>
        <begin position="202"/>
        <end position="245"/>
    </location>
</feature>
<evidence type="ECO:0000313" key="2">
    <source>
        <dbReference type="EMBL" id="KAF9481039.1"/>
    </source>
</evidence>
<accession>A0A9P5Z4M3</accession>
<organism evidence="2 3">
    <name type="scientific">Pholiota conissans</name>
    <dbReference type="NCBI Taxonomy" id="109636"/>
    <lineage>
        <taxon>Eukaryota</taxon>
        <taxon>Fungi</taxon>
        <taxon>Dikarya</taxon>
        <taxon>Basidiomycota</taxon>
        <taxon>Agaricomycotina</taxon>
        <taxon>Agaricomycetes</taxon>
        <taxon>Agaricomycetidae</taxon>
        <taxon>Agaricales</taxon>
        <taxon>Agaricineae</taxon>
        <taxon>Strophariaceae</taxon>
        <taxon>Pholiota</taxon>
    </lineage>
</organism>
<proteinExistence type="predicted"/>
<feature type="region of interest" description="Disordered" evidence="1">
    <location>
        <begin position="158"/>
        <end position="180"/>
    </location>
</feature>
<evidence type="ECO:0000256" key="1">
    <source>
        <dbReference type="SAM" id="MobiDB-lite"/>
    </source>
</evidence>
<comment type="caution">
    <text evidence="2">The sequence shown here is derived from an EMBL/GenBank/DDBJ whole genome shotgun (WGS) entry which is preliminary data.</text>
</comment>
<dbReference type="EMBL" id="MU155185">
    <property type="protein sequence ID" value="KAF9481039.1"/>
    <property type="molecule type" value="Genomic_DNA"/>
</dbReference>
<dbReference type="Proteomes" id="UP000807469">
    <property type="component" value="Unassembled WGS sequence"/>
</dbReference>
<protein>
    <submittedName>
        <fullName evidence="2">Uncharacterized protein</fullName>
    </submittedName>
</protein>